<evidence type="ECO:0000313" key="11">
    <source>
        <dbReference type="Proteomes" id="UP000325302"/>
    </source>
</evidence>
<keyword evidence="4 8" id="KW-0028">Amino-acid biosynthesis</keyword>
<evidence type="ECO:0000256" key="1">
    <source>
        <dbReference type="ARBA" id="ARBA00004925"/>
    </source>
</evidence>
<comment type="pathway">
    <text evidence="1 8">Amino-acid biosynthesis; L-arginine biosynthesis; N(2)-acetyl-L-ornithine from L-glutamate: step 1/4.</text>
</comment>
<dbReference type="UniPathway" id="UPA00068">
    <property type="reaction ID" value="UER00106"/>
</dbReference>
<gene>
    <name evidence="8" type="primary">argA</name>
    <name evidence="10" type="ORF">E1H14_08850</name>
</gene>
<dbReference type="Gene3D" id="3.40.630.30">
    <property type="match status" value="1"/>
</dbReference>
<dbReference type="Pfam" id="PF00696">
    <property type="entry name" value="AA_kinase"/>
    <property type="match status" value="1"/>
</dbReference>
<dbReference type="InterPro" id="IPR036393">
    <property type="entry name" value="AceGlu_kinase-like_sf"/>
</dbReference>
<dbReference type="InterPro" id="IPR010167">
    <property type="entry name" value="NH2A_AcTrfase"/>
</dbReference>
<dbReference type="SUPFAM" id="SSF55729">
    <property type="entry name" value="Acyl-CoA N-acyltransferases (Nat)"/>
    <property type="match status" value="1"/>
</dbReference>
<protein>
    <recommendedName>
        <fullName evidence="8">Amino-acid acetyltransferase</fullName>
        <ecNumber evidence="8">2.3.1.1</ecNumber>
    </recommendedName>
    <alternativeName>
        <fullName evidence="8">N-acetylglutamate synthase</fullName>
        <shortName evidence="8">AGS</shortName>
        <shortName evidence="8">NAGS</shortName>
    </alternativeName>
</protein>
<dbReference type="InterPro" id="IPR033719">
    <property type="entry name" value="NAGS_kin"/>
</dbReference>
<reference evidence="10 11" key="1">
    <citation type="submission" date="2019-03" db="EMBL/GenBank/DDBJ databases">
        <title>Nitrincola sp. nov. isolated from an Indian soda lake.</title>
        <authorList>
            <person name="Joshi A."/>
            <person name="Thite S.V."/>
            <person name="Joseph N."/>
            <person name="Dhotre D."/>
            <person name="Moorthy M."/>
            <person name="Shouche Y.S."/>
        </authorList>
    </citation>
    <scope>NUCLEOTIDE SEQUENCE [LARGE SCALE GENOMIC DNA]</scope>
    <source>
        <strain evidence="10 11">MEB193</strain>
    </source>
</reference>
<dbReference type="InterPro" id="IPR016181">
    <property type="entry name" value="Acyl_CoA_acyltransferase"/>
</dbReference>
<dbReference type="EMBL" id="SMRS01000006">
    <property type="protein sequence ID" value="KAA0874369.1"/>
    <property type="molecule type" value="Genomic_DNA"/>
</dbReference>
<keyword evidence="3 8" id="KW-0055">Arginine biosynthesis</keyword>
<dbReference type="HAMAP" id="MF_01105">
    <property type="entry name" value="N_acetyl_glu_synth"/>
    <property type="match status" value="1"/>
</dbReference>
<dbReference type="Gene3D" id="3.40.1160.10">
    <property type="entry name" value="Acetylglutamate kinase-like"/>
    <property type="match status" value="1"/>
</dbReference>
<organism evidence="10 11">
    <name type="scientific">Nitrincola tapanii</name>
    <dbReference type="NCBI Taxonomy" id="1708751"/>
    <lineage>
        <taxon>Bacteria</taxon>
        <taxon>Pseudomonadati</taxon>
        <taxon>Pseudomonadota</taxon>
        <taxon>Gammaproteobacteria</taxon>
        <taxon>Oceanospirillales</taxon>
        <taxon>Oceanospirillaceae</taxon>
        <taxon>Nitrincola</taxon>
    </lineage>
</organism>
<comment type="subcellular location">
    <subcellularLocation>
        <location evidence="8">Cytoplasm</location>
    </subcellularLocation>
</comment>
<keyword evidence="5 8" id="KW-0808">Transferase</keyword>
<name>A0A5A9W2D5_9GAMM</name>
<dbReference type="GO" id="GO:0004042">
    <property type="term" value="F:L-glutamate N-acetyltransferase activity"/>
    <property type="evidence" value="ECO:0007669"/>
    <property type="project" value="UniProtKB-UniRule"/>
</dbReference>
<dbReference type="EC" id="2.3.1.1" evidence="8"/>
<dbReference type="OrthoDB" id="9802238at2"/>
<dbReference type="Proteomes" id="UP000325302">
    <property type="component" value="Unassembled WGS sequence"/>
</dbReference>
<evidence type="ECO:0000256" key="2">
    <source>
        <dbReference type="ARBA" id="ARBA00009145"/>
    </source>
</evidence>
<dbReference type="RefSeq" id="WP_149391102.1">
    <property type="nucleotide sequence ID" value="NZ_SMRS01000006.1"/>
</dbReference>
<dbReference type="NCBIfam" id="TIGR01890">
    <property type="entry name" value="N-Ac-Glu-synth"/>
    <property type="match status" value="1"/>
</dbReference>
<dbReference type="GO" id="GO:0006526">
    <property type="term" value="P:L-arginine biosynthetic process"/>
    <property type="evidence" value="ECO:0007669"/>
    <property type="project" value="UniProtKB-UniRule"/>
</dbReference>
<evidence type="ECO:0000313" key="10">
    <source>
        <dbReference type="EMBL" id="KAA0874369.1"/>
    </source>
</evidence>
<proteinExistence type="inferred from homology"/>
<dbReference type="CDD" id="cd04237">
    <property type="entry name" value="AAK_NAGS-ABP"/>
    <property type="match status" value="1"/>
</dbReference>
<dbReference type="SUPFAM" id="SSF53633">
    <property type="entry name" value="Carbamate kinase-like"/>
    <property type="match status" value="1"/>
</dbReference>
<keyword evidence="11" id="KW-1185">Reference proteome</keyword>
<feature type="domain" description="N-acetyltransferase" evidence="9">
    <location>
        <begin position="302"/>
        <end position="441"/>
    </location>
</feature>
<dbReference type="PANTHER" id="PTHR30602:SF12">
    <property type="entry name" value="AMINO-ACID ACETYLTRANSFERASE NAGS1, CHLOROPLASTIC-RELATED"/>
    <property type="match status" value="1"/>
</dbReference>
<dbReference type="Pfam" id="PF00583">
    <property type="entry name" value="Acetyltransf_1"/>
    <property type="match status" value="1"/>
</dbReference>
<sequence>MTQEFTQQTDYVQWFRHSSPYIHAHRGKTFVLMLSGEALADANLTNTVHDIALLNSLGVRLVLVFGSRPQIETRLAQAGLTSRLHHHQRVTDTATLNCVIEATGCLRTQLEALFSMGLSNTPMHGARIRICSGNFVTARPAGVVDGVDLGHTGELRRIDHSAIRQQLELNNLVMLPNLGFSPTGEVFNLSVEEVATRTAIALQADKLILFGSEEGIRDSRGDLRSELLVATARRMVSHYLASLEDPGQPHTETARLLQAAADACEQGVPRCHLISYQQNGALLSELFTRDGTGTMVIRESYEQVRQANIEDVGGILELIAPLEEKGILVRRSRERLEAEIEQFVLVERDGAIIGCAALYPFAEEAMGELACVAIDNNYRGGERGDRLLAAVEQQARSLGLQALFVLTTRTAHWFIERGFQASGFEALPQEKKALYNFQRNSKVFVKTLAG</sequence>
<evidence type="ECO:0000256" key="5">
    <source>
        <dbReference type="ARBA" id="ARBA00022679"/>
    </source>
</evidence>
<dbReference type="PROSITE" id="PS51186">
    <property type="entry name" value="GNAT"/>
    <property type="match status" value="1"/>
</dbReference>
<evidence type="ECO:0000256" key="7">
    <source>
        <dbReference type="ARBA" id="ARBA00048372"/>
    </source>
</evidence>
<keyword evidence="8" id="KW-0963">Cytoplasm</keyword>
<accession>A0A5A9W2D5</accession>
<comment type="miscellaneous">
    <text evidence="8">In bacteria which possess the bifunctional enzyme ornithine acetyltransferase/N-acetylglutamate synthase (ArgJ), ArgA fulfills an anaplerotic role.</text>
</comment>
<evidence type="ECO:0000256" key="3">
    <source>
        <dbReference type="ARBA" id="ARBA00022571"/>
    </source>
</evidence>
<evidence type="ECO:0000256" key="4">
    <source>
        <dbReference type="ARBA" id="ARBA00022605"/>
    </source>
</evidence>
<comment type="catalytic activity">
    <reaction evidence="7 8">
        <text>L-glutamate + acetyl-CoA = N-acetyl-L-glutamate + CoA + H(+)</text>
        <dbReference type="Rhea" id="RHEA:24292"/>
        <dbReference type="ChEBI" id="CHEBI:15378"/>
        <dbReference type="ChEBI" id="CHEBI:29985"/>
        <dbReference type="ChEBI" id="CHEBI:44337"/>
        <dbReference type="ChEBI" id="CHEBI:57287"/>
        <dbReference type="ChEBI" id="CHEBI:57288"/>
        <dbReference type="EC" id="2.3.1.1"/>
    </reaction>
</comment>
<comment type="similarity">
    <text evidence="2 8">Belongs to the acetyltransferase family. ArgA subfamily.</text>
</comment>
<dbReference type="NCBIfam" id="NF003641">
    <property type="entry name" value="PRK05279.1"/>
    <property type="match status" value="1"/>
</dbReference>
<comment type="caution">
    <text evidence="10">The sequence shown here is derived from an EMBL/GenBank/DDBJ whole genome shotgun (WGS) entry which is preliminary data.</text>
</comment>
<dbReference type="PIRSF" id="PIRSF000423">
    <property type="entry name" value="ArgA"/>
    <property type="match status" value="1"/>
</dbReference>
<dbReference type="InterPro" id="IPR001048">
    <property type="entry name" value="Asp/Glu/Uridylate_kinase"/>
</dbReference>
<dbReference type="InterPro" id="IPR000182">
    <property type="entry name" value="GNAT_dom"/>
</dbReference>
<evidence type="ECO:0000256" key="8">
    <source>
        <dbReference type="HAMAP-Rule" id="MF_01105"/>
    </source>
</evidence>
<dbReference type="PANTHER" id="PTHR30602">
    <property type="entry name" value="AMINO-ACID ACETYLTRANSFERASE"/>
    <property type="match status" value="1"/>
</dbReference>
<keyword evidence="6 8" id="KW-0012">Acyltransferase</keyword>
<evidence type="ECO:0000256" key="6">
    <source>
        <dbReference type="ARBA" id="ARBA00023315"/>
    </source>
</evidence>
<dbReference type="GO" id="GO:0005737">
    <property type="term" value="C:cytoplasm"/>
    <property type="evidence" value="ECO:0007669"/>
    <property type="project" value="UniProtKB-SubCell"/>
</dbReference>
<evidence type="ECO:0000259" key="9">
    <source>
        <dbReference type="PROSITE" id="PS51186"/>
    </source>
</evidence>
<dbReference type="AlphaFoldDB" id="A0A5A9W2D5"/>